<reference evidence="6" key="1">
    <citation type="submission" date="2000-03" db="EMBL/GenBank/DDBJ databases">
        <title>putative chalcone synthase superfamily protein from Psilotum nudum.</title>
        <authorList>
            <person name="Sankawa U."/>
            <person name="Yamazaki Y."/>
        </authorList>
    </citation>
    <scope>NUCLEOTIDE SEQUENCE</scope>
</reference>
<feature type="domain" description="Chalcone/stilbene synthase C-terminal" evidence="5">
    <location>
        <begin position="234"/>
        <end position="387"/>
    </location>
</feature>
<dbReference type="PIRSF" id="PIRSF000451">
    <property type="entry name" value="PKS_III"/>
    <property type="match status" value="1"/>
</dbReference>
<dbReference type="PROSITE" id="PS00441">
    <property type="entry name" value="CHALCONE_SYNTH"/>
    <property type="match status" value="1"/>
</dbReference>
<evidence type="ECO:0000313" key="6">
    <source>
        <dbReference type="EMBL" id="BAA92742.1"/>
    </source>
</evidence>
<dbReference type="PANTHER" id="PTHR11877">
    <property type="entry name" value="HYDROXYMETHYLGLUTARYL-COA SYNTHASE"/>
    <property type="match status" value="1"/>
</dbReference>
<dbReference type="Gene3D" id="3.40.47.10">
    <property type="match status" value="2"/>
</dbReference>
<dbReference type="PANTHER" id="PTHR11877:SF80">
    <property type="entry name" value="CHALCONE SYNTHASE 1"/>
    <property type="match status" value="1"/>
</dbReference>
<dbReference type="InterPro" id="IPR012328">
    <property type="entry name" value="Chalcone/stilbene_synt_C"/>
</dbReference>
<protein>
    <submittedName>
        <fullName evidence="6">Chalcone synthase superfamily protein</fullName>
    </submittedName>
</protein>
<evidence type="ECO:0000256" key="2">
    <source>
        <dbReference type="PIRSR" id="PIRSR000451-1"/>
    </source>
</evidence>
<evidence type="ECO:0000256" key="1">
    <source>
        <dbReference type="ARBA" id="ARBA00005531"/>
    </source>
</evidence>
<dbReference type="Pfam" id="PF00195">
    <property type="entry name" value="Chal_sti_synt_N"/>
    <property type="match status" value="1"/>
</dbReference>
<accession>Q9MB03</accession>
<dbReference type="GO" id="GO:0016747">
    <property type="term" value="F:acyltransferase activity, transferring groups other than amino-acyl groups"/>
    <property type="evidence" value="ECO:0007669"/>
    <property type="project" value="InterPro"/>
</dbReference>
<feature type="domain" description="Chalcone/stilbene synthase N-terminal" evidence="4">
    <location>
        <begin position="3"/>
        <end position="224"/>
    </location>
</feature>
<dbReference type="InterPro" id="IPR018088">
    <property type="entry name" value="Chalcone/stilbene_synthase_AS"/>
</dbReference>
<keyword evidence="3" id="KW-0808">Transferase</keyword>
<dbReference type="GO" id="GO:0030639">
    <property type="term" value="P:polyketide biosynthetic process"/>
    <property type="evidence" value="ECO:0007669"/>
    <property type="project" value="TreeGrafter"/>
</dbReference>
<evidence type="ECO:0000259" key="5">
    <source>
        <dbReference type="Pfam" id="PF02797"/>
    </source>
</evidence>
<name>Q9MB03_PSINU</name>
<evidence type="ECO:0000259" key="4">
    <source>
        <dbReference type="Pfam" id="PF00195"/>
    </source>
</evidence>
<comment type="similarity">
    <text evidence="1 3">Belongs to the thiolase-like superfamily. Chalcone/stilbene synthases family.</text>
</comment>
<sequence>MSSRRAHTAQGRATILAIGTANPPNVLQQSSYPEFYFSVTNSNHMTELKQKFSRMCEKSGVKKRYMLLTPEILEANPSMCAYAEKSLDVRQDIAVIEVPKLGKEAAVSAIKEWGQPRAKITHLVFCTTSSVDMPGADWTLAKLLGLRSTVNRIMLYQQGCFAGGSALRTAKDLAENNKSARVLVVCSEITALTFRGPSETHLESSMGQDLFSDGAAAVIVGSDPITNVEKPYFEIHWTESNILPDSDGAIQGHLTEVGLTFRVLKDVPGLISNNITHILNNAFENVFGTEEVPDVNDIFWIAQPGCKAILDQIQSQLNLQPQKLSASRAVLAEYGNMSSPCVPFILDYMRHKSMETKCATTGEGYEWGVLFGFGPGLTVETVILRSMEWEQKSSQG</sequence>
<dbReference type="FunFam" id="3.40.47.10:FF:000014">
    <property type="entry name" value="Chalcone synthase 1"/>
    <property type="match status" value="1"/>
</dbReference>
<dbReference type="CDD" id="cd00831">
    <property type="entry name" value="CHS_like"/>
    <property type="match status" value="1"/>
</dbReference>
<dbReference type="InterPro" id="IPR016039">
    <property type="entry name" value="Thiolase-like"/>
</dbReference>
<dbReference type="FunFam" id="3.40.47.10:FF:000025">
    <property type="entry name" value="Chalcone synthase 2"/>
    <property type="match status" value="1"/>
</dbReference>
<organism evidence="6">
    <name type="scientific">Psilotum nudum</name>
    <name type="common">Whisk fern</name>
    <name type="synonym">Lycopodium nudum</name>
    <dbReference type="NCBI Taxonomy" id="3240"/>
    <lineage>
        <taxon>Eukaryota</taxon>
        <taxon>Viridiplantae</taxon>
        <taxon>Streptophyta</taxon>
        <taxon>Embryophyta</taxon>
        <taxon>Tracheophyta</taxon>
        <taxon>Polypodiopsida</taxon>
        <taxon>Ophioglossidae</taxon>
        <taxon>Psilotales</taxon>
        <taxon>Psilotaceae</taxon>
        <taxon>Psilotum</taxon>
    </lineage>
</organism>
<dbReference type="EMBL" id="AB040027">
    <property type="protein sequence ID" value="BAA92742.1"/>
    <property type="molecule type" value="mRNA"/>
</dbReference>
<proteinExistence type="evidence at transcript level"/>
<dbReference type="SUPFAM" id="SSF53901">
    <property type="entry name" value="Thiolase-like"/>
    <property type="match status" value="2"/>
</dbReference>
<keyword evidence="3" id="KW-0012">Acyltransferase</keyword>
<evidence type="ECO:0000256" key="3">
    <source>
        <dbReference type="RuleBase" id="RU003633"/>
    </source>
</evidence>
<dbReference type="InterPro" id="IPR001099">
    <property type="entry name" value="Chalcone/stilbene_synt_N"/>
</dbReference>
<dbReference type="Pfam" id="PF02797">
    <property type="entry name" value="Chal_sti_synt_C"/>
    <property type="match status" value="1"/>
</dbReference>
<feature type="active site" description="Acyl-thioester intermediate" evidence="2">
    <location>
        <position position="160"/>
    </location>
</feature>
<dbReference type="AlphaFoldDB" id="Q9MB03"/>
<gene>
    <name evidence="6" type="primary">PnE</name>
</gene>
<dbReference type="InterPro" id="IPR011141">
    <property type="entry name" value="Polyketide_synthase_type-III"/>
</dbReference>